<reference evidence="11 12" key="1">
    <citation type="submission" date="2017-11" db="EMBL/GenBank/DDBJ databases">
        <title>Comparative genomic analysis of Holospora spp., intranuclear symbionts of paramecia.</title>
        <authorList>
            <person name="Garushyants S.K."/>
            <person name="Beliavskaya A."/>
            <person name="Malko D.B."/>
            <person name="Logacheva M.D."/>
            <person name="Rautian M.S."/>
            <person name="Gelfand M.S."/>
        </authorList>
    </citation>
    <scope>NUCLEOTIDE SEQUENCE [LARGE SCALE GENOMIC DNA]</scope>
    <source>
        <strain evidence="12">02AZ16</strain>
    </source>
</reference>
<sequence length="337" mass="36906">MIRLSVDLMGADAGVAELLKGLYLFHKRRLECTFLLFGTRAALSSELKRYPLPKHLFEVVYAQDYVNSDAEVFRTLKSGIDTTMARALHSVVSGQAQGVISAGNTGVYLALSRFILKTLEGVFRPAIISQIPTCRGESVMLDLGGNLDNSSKVLVQYALMGKIFCQKVLGVESPSIGLLNVGTELQKGTDALKEAYDMLKHQKGLNFYGYVEGNDISKGTVDVVVTDGFTGNVALKTGEGTMRMMSFMLNRVFRSSFSARCAGWIAKPFLQDLKAYFDPRVYNGALWLGVRGVAVKSHGGTDSIGFSHALETAYDMVRINIVQEIQNTLLQQISTSE</sequence>
<dbReference type="PIRSF" id="PIRSF002465">
    <property type="entry name" value="Phsphlp_syn_PlsX"/>
    <property type="match status" value="1"/>
</dbReference>
<dbReference type="PANTHER" id="PTHR30100">
    <property type="entry name" value="FATTY ACID/PHOSPHOLIPID SYNTHESIS PROTEIN PLSX"/>
    <property type="match status" value="1"/>
</dbReference>
<accession>A0A2S5RA75</accession>
<comment type="subunit">
    <text evidence="9 10">Homodimer. Probably interacts with PlsY.</text>
</comment>
<dbReference type="InterPro" id="IPR003664">
    <property type="entry name" value="FA_synthesis"/>
</dbReference>
<dbReference type="GO" id="GO:0005737">
    <property type="term" value="C:cytoplasm"/>
    <property type="evidence" value="ECO:0007669"/>
    <property type="project" value="UniProtKB-SubCell"/>
</dbReference>
<dbReference type="AlphaFoldDB" id="A0A2S5RA75"/>
<dbReference type="GO" id="GO:0006633">
    <property type="term" value="P:fatty acid biosynthetic process"/>
    <property type="evidence" value="ECO:0007669"/>
    <property type="project" value="UniProtKB-UniRule"/>
</dbReference>
<evidence type="ECO:0000256" key="7">
    <source>
        <dbReference type="ARBA" id="ARBA00023264"/>
    </source>
</evidence>
<comment type="catalytic activity">
    <reaction evidence="1 10">
        <text>a fatty acyl-[ACP] + phosphate = an acyl phosphate + holo-[ACP]</text>
        <dbReference type="Rhea" id="RHEA:42292"/>
        <dbReference type="Rhea" id="RHEA-COMP:9685"/>
        <dbReference type="Rhea" id="RHEA-COMP:14125"/>
        <dbReference type="ChEBI" id="CHEBI:43474"/>
        <dbReference type="ChEBI" id="CHEBI:59918"/>
        <dbReference type="ChEBI" id="CHEBI:64479"/>
        <dbReference type="ChEBI" id="CHEBI:138651"/>
        <dbReference type="EC" id="2.3.1.274"/>
    </reaction>
</comment>
<dbReference type="InterPro" id="IPR012281">
    <property type="entry name" value="Phospholipid_synth_PlsX-like"/>
</dbReference>
<keyword evidence="4 10" id="KW-0808">Transferase</keyword>
<dbReference type="UniPathway" id="UPA00085"/>
<comment type="function">
    <text evidence="10">Catalyzes the reversible formation of acyl-phosphate (acyl-PO(4)) from acyl-[acyl-carrier-protein] (acyl-ACP). This enzyme utilizes acyl-ACP as fatty acyl donor, but not acyl-CoA.</text>
</comment>
<organism evidence="11 12">
    <name type="scientific">Holospora curviuscula</name>
    <dbReference type="NCBI Taxonomy" id="1082868"/>
    <lineage>
        <taxon>Bacteria</taxon>
        <taxon>Pseudomonadati</taxon>
        <taxon>Pseudomonadota</taxon>
        <taxon>Alphaproteobacteria</taxon>
        <taxon>Holosporales</taxon>
        <taxon>Holosporaceae</taxon>
        <taxon>Holospora</taxon>
    </lineage>
</organism>
<keyword evidence="3 10" id="KW-0444">Lipid biosynthesis</keyword>
<comment type="similarity">
    <text evidence="10">Belongs to the PlsX family.</text>
</comment>
<evidence type="ECO:0000256" key="10">
    <source>
        <dbReference type="HAMAP-Rule" id="MF_00019"/>
    </source>
</evidence>
<gene>
    <name evidence="10" type="primary">plsX</name>
    <name evidence="11" type="ORF">HCUR_00391</name>
</gene>
<dbReference type="Gene3D" id="3.40.718.10">
    <property type="entry name" value="Isopropylmalate Dehydrogenase"/>
    <property type="match status" value="1"/>
</dbReference>
<dbReference type="HAMAP" id="MF_00019">
    <property type="entry name" value="PlsX"/>
    <property type="match status" value="1"/>
</dbReference>
<dbReference type="SUPFAM" id="SSF53659">
    <property type="entry name" value="Isocitrate/Isopropylmalate dehydrogenase-like"/>
    <property type="match status" value="1"/>
</dbReference>
<evidence type="ECO:0000256" key="6">
    <source>
        <dbReference type="ARBA" id="ARBA00023209"/>
    </source>
</evidence>
<dbReference type="Pfam" id="PF02504">
    <property type="entry name" value="FA_synthesis"/>
    <property type="match status" value="1"/>
</dbReference>
<evidence type="ECO:0000256" key="1">
    <source>
        <dbReference type="ARBA" id="ARBA00001232"/>
    </source>
</evidence>
<dbReference type="PANTHER" id="PTHR30100:SF1">
    <property type="entry name" value="PHOSPHATE ACYLTRANSFERASE"/>
    <property type="match status" value="1"/>
</dbReference>
<comment type="subcellular location">
    <subcellularLocation>
        <location evidence="10">Cytoplasm</location>
    </subcellularLocation>
    <text evidence="10">Associated with the membrane possibly through PlsY.</text>
</comment>
<dbReference type="OrthoDB" id="9806408at2"/>
<evidence type="ECO:0000256" key="4">
    <source>
        <dbReference type="ARBA" id="ARBA00022679"/>
    </source>
</evidence>
<dbReference type="GO" id="GO:0008654">
    <property type="term" value="P:phospholipid biosynthetic process"/>
    <property type="evidence" value="ECO:0007669"/>
    <property type="project" value="UniProtKB-KW"/>
</dbReference>
<evidence type="ECO:0000313" key="11">
    <source>
        <dbReference type="EMBL" id="PPE04200.1"/>
    </source>
</evidence>
<evidence type="ECO:0000256" key="8">
    <source>
        <dbReference type="ARBA" id="ARBA00024069"/>
    </source>
</evidence>
<protein>
    <recommendedName>
        <fullName evidence="8 10">Phosphate acyltransferase</fullName>
        <ecNumber evidence="8 10">2.3.1.274</ecNumber>
    </recommendedName>
    <alternativeName>
        <fullName evidence="10">Acyl-ACP phosphotransacylase</fullName>
    </alternativeName>
    <alternativeName>
        <fullName evidence="10">Acyl-[acyl-carrier-protein]--phosphate acyltransferase</fullName>
    </alternativeName>
    <alternativeName>
        <fullName evidence="10">Phosphate-acyl-ACP acyltransferase</fullName>
    </alternativeName>
</protein>
<dbReference type="EMBL" id="PHHC01000078">
    <property type="protein sequence ID" value="PPE04200.1"/>
    <property type="molecule type" value="Genomic_DNA"/>
</dbReference>
<dbReference type="Proteomes" id="UP000239425">
    <property type="component" value="Unassembled WGS sequence"/>
</dbReference>
<keyword evidence="2 10" id="KW-0963">Cytoplasm</keyword>
<keyword evidence="11" id="KW-0012">Acyltransferase</keyword>
<dbReference type="RefSeq" id="WP_104206502.1">
    <property type="nucleotide sequence ID" value="NZ_PHHC01000078.1"/>
</dbReference>
<evidence type="ECO:0000256" key="2">
    <source>
        <dbReference type="ARBA" id="ARBA00022490"/>
    </source>
</evidence>
<evidence type="ECO:0000256" key="9">
    <source>
        <dbReference type="ARBA" id="ARBA00046608"/>
    </source>
</evidence>
<comment type="pathway">
    <text evidence="10">Lipid metabolism; phospholipid metabolism.</text>
</comment>
<keyword evidence="7 10" id="KW-1208">Phospholipid metabolism</keyword>
<proteinExistence type="inferred from homology"/>
<comment type="caution">
    <text evidence="11">The sequence shown here is derived from an EMBL/GenBank/DDBJ whole genome shotgun (WGS) entry which is preliminary data.</text>
</comment>
<dbReference type="EC" id="2.3.1.274" evidence="8 10"/>
<keyword evidence="5 10" id="KW-0443">Lipid metabolism</keyword>
<dbReference type="GO" id="GO:0043811">
    <property type="term" value="F:phosphate:acyl-[acyl carrier protein] acyltransferase activity"/>
    <property type="evidence" value="ECO:0007669"/>
    <property type="project" value="UniProtKB-UniRule"/>
</dbReference>
<dbReference type="NCBIfam" id="TIGR00182">
    <property type="entry name" value="plsX"/>
    <property type="match status" value="1"/>
</dbReference>
<name>A0A2S5RA75_9PROT</name>
<evidence type="ECO:0000313" key="12">
    <source>
        <dbReference type="Proteomes" id="UP000239425"/>
    </source>
</evidence>
<evidence type="ECO:0000256" key="5">
    <source>
        <dbReference type="ARBA" id="ARBA00023098"/>
    </source>
</evidence>
<evidence type="ECO:0000256" key="3">
    <source>
        <dbReference type="ARBA" id="ARBA00022516"/>
    </source>
</evidence>
<keyword evidence="6 10" id="KW-0594">Phospholipid biosynthesis</keyword>
<keyword evidence="12" id="KW-1185">Reference proteome</keyword>